<evidence type="ECO:0000256" key="11">
    <source>
        <dbReference type="SAM" id="Phobius"/>
    </source>
</evidence>
<accession>A0AAV8XGK3</accession>
<keyword evidence="8 11" id="KW-0472">Membrane</keyword>
<evidence type="ECO:0000256" key="2">
    <source>
        <dbReference type="ARBA" id="ARBA00009877"/>
    </source>
</evidence>
<keyword evidence="4" id="KW-0999">Mitochondrion inner membrane</keyword>
<feature type="transmembrane region" description="Helical" evidence="11">
    <location>
        <begin position="357"/>
        <end position="375"/>
    </location>
</feature>
<keyword evidence="7" id="KW-0496">Mitochondrion</keyword>
<evidence type="ECO:0000256" key="7">
    <source>
        <dbReference type="ARBA" id="ARBA00023128"/>
    </source>
</evidence>
<evidence type="ECO:0000256" key="3">
    <source>
        <dbReference type="ARBA" id="ARBA00022692"/>
    </source>
</evidence>
<evidence type="ECO:0000256" key="10">
    <source>
        <dbReference type="SAM" id="MobiDB-lite"/>
    </source>
</evidence>
<keyword evidence="6 11" id="KW-1133">Transmembrane helix</keyword>
<keyword evidence="5" id="KW-0809">Transit peptide</keyword>
<evidence type="ECO:0000256" key="8">
    <source>
        <dbReference type="ARBA" id="ARBA00023136"/>
    </source>
</evidence>
<protein>
    <recommendedName>
        <fullName evidence="12">Membrane insertase YidC/Oxa/ALB C-terminal domain-containing protein</fullName>
    </recommendedName>
</protein>
<reference evidence="13" key="1">
    <citation type="journal article" date="2023" name="Insect Mol. Biol.">
        <title>Genome sequencing provides insights into the evolution of gene families encoding plant cell wall-degrading enzymes in longhorned beetles.</title>
        <authorList>
            <person name="Shin N.R."/>
            <person name="Okamura Y."/>
            <person name="Kirsch R."/>
            <person name="Pauchet Y."/>
        </authorList>
    </citation>
    <scope>NUCLEOTIDE SEQUENCE</scope>
    <source>
        <strain evidence="13">AMC_N1</strain>
    </source>
</reference>
<sequence length="520" mass="59884">MYRYRSITKYRGYLNSLKNVKEKCCKNPRFRKEITQINNINEFLQSKNSKLLQNIKETFHERSRFTKVDRSNNTINELKTRLTAFENSELANTVKNYILYTKTKLKDSSKTLFELQKKVEEGHRTYKNKYVKSKNFKKEAQKLCHNLQKGIVNNKGFILRASSIAVAQASIPDAVQTDAPIPEPPPVPEQAEEIVNQINAIGEATFESLGLGGYSPVGIAQHCFEYLHVSLGVEWWAAIAIGTLFIRLLLFPLVIVAQRNAAKMNNYLPQMQALQLKMTEARQSGNQIDAARYSQELMLFMKEKQLNPFKNMLVPLAQMPIFVSFFMALRQMSNVPVDSLRTGGLWWFEDLTLPDQYFLLPIITSLTLFATIELGTDSAKLSSQNMQMMKYVLRGLPLIILPFTFNFPGAILCYWVSSNFISLIQVGILRIPTVRDYFNIEPLRKFNPENLPMKPKGFREGLKDSWTNVKITKEIEERRRLDEIQFRRAGRGPIVKTYKYDPTKQTDPMSSTPISAKKRD</sequence>
<comment type="subcellular location">
    <subcellularLocation>
        <location evidence="9">Membrane</location>
        <topology evidence="9">Multi-pass membrane protein</topology>
    </subcellularLocation>
    <subcellularLocation>
        <location evidence="1">Mitochondrion inner membrane</location>
        <topology evidence="1">Multi-pass membrane protein</topology>
    </subcellularLocation>
</comment>
<evidence type="ECO:0000313" key="14">
    <source>
        <dbReference type="Proteomes" id="UP001162162"/>
    </source>
</evidence>
<dbReference type="Pfam" id="PF02096">
    <property type="entry name" value="60KD_IMP"/>
    <property type="match status" value="1"/>
</dbReference>
<evidence type="ECO:0000259" key="12">
    <source>
        <dbReference type="Pfam" id="PF02096"/>
    </source>
</evidence>
<dbReference type="PANTHER" id="PTHR12428">
    <property type="entry name" value="OXA1"/>
    <property type="match status" value="1"/>
</dbReference>
<feature type="transmembrane region" description="Helical" evidence="11">
    <location>
        <begin position="311"/>
        <end position="329"/>
    </location>
</feature>
<evidence type="ECO:0000256" key="9">
    <source>
        <dbReference type="RuleBase" id="RU003945"/>
    </source>
</evidence>
<keyword evidence="3 9" id="KW-0812">Transmembrane</keyword>
<dbReference type="GO" id="GO:0005743">
    <property type="term" value="C:mitochondrial inner membrane"/>
    <property type="evidence" value="ECO:0007669"/>
    <property type="project" value="UniProtKB-SubCell"/>
</dbReference>
<organism evidence="13 14">
    <name type="scientific">Aromia moschata</name>
    <dbReference type="NCBI Taxonomy" id="1265417"/>
    <lineage>
        <taxon>Eukaryota</taxon>
        <taxon>Metazoa</taxon>
        <taxon>Ecdysozoa</taxon>
        <taxon>Arthropoda</taxon>
        <taxon>Hexapoda</taxon>
        <taxon>Insecta</taxon>
        <taxon>Pterygota</taxon>
        <taxon>Neoptera</taxon>
        <taxon>Endopterygota</taxon>
        <taxon>Coleoptera</taxon>
        <taxon>Polyphaga</taxon>
        <taxon>Cucujiformia</taxon>
        <taxon>Chrysomeloidea</taxon>
        <taxon>Cerambycidae</taxon>
        <taxon>Cerambycinae</taxon>
        <taxon>Callichromatini</taxon>
        <taxon>Aromia</taxon>
    </lineage>
</organism>
<dbReference type="EMBL" id="JAPWTK010000631">
    <property type="protein sequence ID" value="KAJ8937656.1"/>
    <property type="molecule type" value="Genomic_DNA"/>
</dbReference>
<dbReference type="GO" id="GO:0032979">
    <property type="term" value="P:protein insertion into mitochondrial inner membrane from matrix"/>
    <property type="evidence" value="ECO:0007669"/>
    <property type="project" value="TreeGrafter"/>
</dbReference>
<dbReference type="PANTHER" id="PTHR12428:SF66">
    <property type="entry name" value="MITOCHONDRIAL INNER MEMBRANE PROTEIN OXA1L"/>
    <property type="match status" value="1"/>
</dbReference>
<dbReference type="InterPro" id="IPR028055">
    <property type="entry name" value="YidC/Oxa/ALB_C"/>
</dbReference>
<comment type="similarity">
    <text evidence="2 9">Belongs to the OXA1/ALB3/YidC family.</text>
</comment>
<dbReference type="InterPro" id="IPR001708">
    <property type="entry name" value="YidC/ALB3/OXA1/COX18"/>
</dbReference>
<dbReference type="NCBIfam" id="TIGR03592">
    <property type="entry name" value="yidC_oxa1_cterm"/>
    <property type="match status" value="1"/>
</dbReference>
<evidence type="ECO:0000256" key="4">
    <source>
        <dbReference type="ARBA" id="ARBA00022792"/>
    </source>
</evidence>
<gene>
    <name evidence="13" type="ORF">NQ318_003159</name>
</gene>
<evidence type="ECO:0000256" key="1">
    <source>
        <dbReference type="ARBA" id="ARBA00004448"/>
    </source>
</evidence>
<dbReference type="Proteomes" id="UP001162162">
    <property type="component" value="Unassembled WGS sequence"/>
</dbReference>
<evidence type="ECO:0000256" key="6">
    <source>
        <dbReference type="ARBA" id="ARBA00022989"/>
    </source>
</evidence>
<dbReference type="CDD" id="cd20069">
    <property type="entry name" value="5TM_Oxa1-like"/>
    <property type="match status" value="1"/>
</dbReference>
<evidence type="ECO:0000256" key="5">
    <source>
        <dbReference type="ARBA" id="ARBA00022946"/>
    </source>
</evidence>
<feature type="transmembrane region" description="Helical" evidence="11">
    <location>
        <begin position="396"/>
        <end position="417"/>
    </location>
</feature>
<comment type="caution">
    <text evidence="13">The sequence shown here is derived from an EMBL/GenBank/DDBJ whole genome shotgun (WGS) entry which is preliminary data.</text>
</comment>
<proteinExistence type="inferred from homology"/>
<evidence type="ECO:0000313" key="13">
    <source>
        <dbReference type="EMBL" id="KAJ8937656.1"/>
    </source>
</evidence>
<keyword evidence="14" id="KW-1185">Reference proteome</keyword>
<name>A0AAV8XGK3_9CUCU</name>
<feature type="transmembrane region" description="Helical" evidence="11">
    <location>
        <begin position="235"/>
        <end position="257"/>
    </location>
</feature>
<dbReference type="AlphaFoldDB" id="A0AAV8XGK3"/>
<feature type="compositionally biased region" description="Polar residues" evidence="10">
    <location>
        <begin position="505"/>
        <end position="514"/>
    </location>
</feature>
<feature type="region of interest" description="Disordered" evidence="10">
    <location>
        <begin position="496"/>
        <end position="520"/>
    </location>
</feature>
<dbReference type="GO" id="GO:0032977">
    <property type="term" value="F:membrane insertase activity"/>
    <property type="evidence" value="ECO:0007669"/>
    <property type="project" value="InterPro"/>
</dbReference>
<feature type="domain" description="Membrane insertase YidC/Oxa/ALB C-terminal" evidence="12">
    <location>
        <begin position="235"/>
        <end position="426"/>
    </location>
</feature>